<evidence type="ECO:0000313" key="2">
    <source>
        <dbReference type="Proteomes" id="UP000663850"/>
    </source>
</evidence>
<protein>
    <submittedName>
        <fullName evidence="1">Uncharacterized protein</fullName>
    </submittedName>
</protein>
<comment type="caution">
    <text evidence="1">The sequence shown here is derived from an EMBL/GenBank/DDBJ whole genome shotgun (WGS) entry which is preliminary data.</text>
</comment>
<proteinExistence type="predicted"/>
<name>A0A8H2X7M6_9AGAM</name>
<sequence length="503" mass="58660">MYCTDLVPPRGNAPRSYWYLGEHYEEVLEKSRQFREAGDRDTWKVWSDERGKIVRACRERATPLVEWVENREEEYRAGLRTVREDRAIEIEARLIELGWEMADIQTGEYYSDKWKPLVSKTKPLDEKDWDDMLPHLLYGLKKARQRRLKVEADKRQSARLHSIDDWLRSSPDVQVSITLRWRDLSRRPTLGSVETSIHSEGAKKRDFTVEVSSYPSRRYLLQSGQSYLEVLLDQDKPMEEFQLEFQDKRANLRERTYMGWRPNLEASLVKRLPENLVPADIATSDFYLQTRIGNTNPKILDNRLSSDLRKLLRADVRFMHPDGAVYYPKGFDDWTVGKYSPTFDPVSSAVAKILLSALQRPNASYLEMQALDGLFVCGRCSRERNYFSWGGIVEHYLYEHEQWKKACRRNARFSKAGKRITFVFTHDTHAIDHAKPLVNLVAEQDRTLFLARSSPVSICNLKLCSGIGHHYETAATYIVRHVQEVWVFSPGTQSSLVIDQVSW</sequence>
<evidence type="ECO:0000313" key="1">
    <source>
        <dbReference type="EMBL" id="CAE6415772.1"/>
    </source>
</evidence>
<organism evidence="1 2">
    <name type="scientific">Rhizoctonia solani</name>
    <dbReference type="NCBI Taxonomy" id="456999"/>
    <lineage>
        <taxon>Eukaryota</taxon>
        <taxon>Fungi</taxon>
        <taxon>Dikarya</taxon>
        <taxon>Basidiomycota</taxon>
        <taxon>Agaricomycotina</taxon>
        <taxon>Agaricomycetes</taxon>
        <taxon>Cantharellales</taxon>
        <taxon>Ceratobasidiaceae</taxon>
        <taxon>Rhizoctonia</taxon>
    </lineage>
</organism>
<gene>
    <name evidence="1" type="ORF">RDB_LOCUS5236</name>
</gene>
<accession>A0A8H2X7M6</accession>
<dbReference type="EMBL" id="CAJMWZ010000277">
    <property type="protein sequence ID" value="CAE6415772.1"/>
    <property type="molecule type" value="Genomic_DNA"/>
</dbReference>
<reference evidence="1" key="1">
    <citation type="submission" date="2021-01" db="EMBL/GenBank/DDBJ databases">
        <authorList>
            <person name="Kaushik A."/>
        </authorList>
    </citation>
    <scope>NUCLEOTIDE SEQUENCE</scope>
    <source>
        <strain evidence="1">Type strain: AG8-Rh-89/</strain>
    </source>
</reference>
<dbReference type="AlphaFoldDB" id="A0A8H2X7M6"/>
<dbReference type="Proteomes" id="UP000663850">
    <property type="component" value="Unassembled WGS sequence"/>
</dbReference>